<proteinExistence type="predicted"/>
<sequence length="358" mass="36835">MRAPAIVPSLSPLLLSLSPHKMFQVLSLALLACSARAQYTATYLPSDTPAQSETGQEGTNQCGTGYNQTSLCQNAYINSVQDFCVWAPPAGGNSTIANTEEIEVSWCTNTGYGTRLIPDGTITGAHFVQTPDYVQVTGVGNFTFMNIPVGDEGGELDPHGATGNGNPIGGLVFGSTFGSLQQYHEWTNFMSNTEFCFRACKDSATAPTMCNHIYDVMGCDWNMPANYAAGSFDNCLADSAQPMGVYGTSTFAQGQSVTPSAGTIPASSSCTSFSTISNGIVSIPTSTTSSTMQTAAPSIAAAHASGGTTSRNSGQPTATGTSNAAVGITAHAGRTWEGVAGGVGVAFVASLVGALFVL</sequence>
<protein>
    <recommendedName>
        <fullName evidence="6">Carbohydrate-binding module family 13 protein</fullName>
    </recommendedName>
</protein>
<evidence type="ECO:0000313" key="4">
    <source>
        <dbReference type="EMBL" id="KDQ09656.1"/>
    </source>
</evidence>
<accession>A0A067MDI4</accession>
<dbReference type="PROSITE" id="PS51257">
    <property type="entry name" value="PROKAR_LIPOPROTEIN"/>
    <property type="match status" value="1"/>
</dbReference>
<dbReference type="OrthoDB" id="2564904at2759"/>
<gene>
    <name evidence="4" type="ORF">BOTBODRAFT_36889</name>
</gene>
<evidence type="ECO:0000256" key="1">
    <source>
        <dbReference type="SAM" id="MobiDB-lite"/>
    </source>
</evidence>
<dbReference type="AlphaFoldDB" id="A0A067MDI4"/>
<keyword evidence="2" id="KW-0472">Membrane</keyword>
<dbReference type="EMBL" id="KL198076">
    <property type="protein sequence ID" value="KDQ09656.1"/>
    <property type="molecule type" value="Genomic_DNA"/>
</dbReference>
<keyword evidence="2" id="KW-0812">Transmembrane</keyword>
<evidence type="ECO:0000313" key="5">
    <source>
        <dbReference type="Proteomes" id="UP000027195"/>
    </source>
</evidence>
<reference evidence="5" key="1">
    <citation type="journal article" date="2014" name="Proc. Natl. Acad. Sci. U.S.A.">
        <title>Extensive sampling of basidiomycete genomes demonstrates inadequacy of the white-rot/brown-rot paradigm for wood decay fungi.</title>
        <authorList>
            <person name="Riley R."/>
            <person name="Salamov A.A."/>
            <person name="Brown D.W."/>
            <person name="Nagy L.G."/>
            <person name="Floudas D."/>
            <person name="Held B.W."/>
            <person name="Levasseur A."/>
            <person name="Lombard V."/>
            <person name="Morin E."/>
            <person name="Otillar R."/>
            <person name="Lindquist E.A."/>
            <person name="Sun H."/>
            <person name="LaButti K.M."/>
            <person name="Schmutz J."/>
            <person name="Jabbour D."/>
            <person name="Luo H."/>
            <person name="Baker S.E."/>
            <person name="Pisabarro A.G."/>
            <person name="Walton J.D."/>
            <person name="Blanchette R.A."/>
            <person name="Henrissat B."/>
            <person name="Martin F."/>
            <person name="Cullen D."/>
            <person name="Hibbett D.S."/>
            <person name="Grigoriev I.V."/>
        </authorList>
    </citation>
    <scope>NUCLEOTIDE SEQUENCE [LARGE SCALE GENOMIC DNA]</scope>
    <source>
        <strain evidence="5">FD-172 SS1</strain>
    </source>
</reference>
<keyword evidence="2" id="KW-1133">Transmembrane helix</keyword>
<feature type="compositionally biased region" description="Polar residues" evidence="1">
    <location>
        <begin position="306"/>
        <end position="321"/>
    </location>
</feature>
<evidence type="ECO:0000256" key="2">
    <source>
        <dbReference type="SAM" id="Phobius"/>
    </source>
</evidence>
<dbReference type="STRING" id="930990.A0A067MDI4"/>
<feature type="region of interest" description="Disordered" evidence="1">
    <location>
        <begin position="300"/>
        <end position="321"/>
    </location>
</feature>
<feature type="signal peptide" evidence="3">
    <location>
        <begin position="1"/>
        <end position="37"/>
    </location>
</feature>
<keyword evidence="5" id="KW-1185">Reference proteome</keyword>
<dbReference type="InParanoid" id="A0A067MDI4"/>
<feature type="chain" id="PRO_5001641204" description="Carbohydrate-binding module family 13 protein" evidence="3">
    <location>
        <begin position="38"/>
        <end position="358"/>
    </location>
</feature>
<dbReference type="Proteomes" id="UP000027195">
    <property type="component" value="Unassembled WGS sequence"/>
</dbReference>
<name>A0A067MDI4_BOTB1</name>
<organism evidence="4 5">
    <name type="scientific">Botryobasidium botryosum (strain FD-172 SS1)</name>
    <dbReference type="NCBI Taxonomy" id="930990"/>
    <lineage>
        <taxon>Eukaryota</taxon>
        <taxon>Fungi</taxon>
        <taxon>Dikarya</taxon>
        <taxon>Basidiomycota</taxon>
        <taxon>Agaricomycotina</taxon>
        <taxon>Agaricomycetes</taxon>
        <taxon>Cantharellales</taxon>
        <taxon>Botryobasidiaceae</taxon>
        <taxon>Botryobasidium</taxon>
    </lineage>
</organism>
<keyword evidence="3" id="KW-0732">Signal</keyword>
<feature type="transmembrane region" description="Helical" evidence="2">
    <location>
        <begin position="338"/>
        <end position="357"/>
    </location>
</feature>
<dbReference type="HOGENOM" id="CLU_036093_1_0_1"/>
<evidence type="ECO:0000256" key="3">
    <source>
        <dbReference type="SAM" id="SignalP"/>
    </source>
</evidence>
<evidence type="ECO:0008006" key="6">
    <source>
        <dbReference type="Google" id="ProtNLM"/>
    </source>
</evidence>